<comment type="caution">
    <text evidence="2">The sequence shown here is derived from an EMBL/GenBank/DDBJ whole genome shotgun (WGS) entry which is preliminary data.</text>
</comment>
<dbReference type="EMBL" id="BMSX01000008">
    <property type="protein sequence ID" value="GGR18420.1"/>
    <property type="molecule type" value="Genomic_DNA"/>
</dbReference>
<accession>A0A918CF99</accession>
<feature type="transmembrane region" description="Helical" evidence="1">
    <location>
        <begin position="39"/>
        <end position="65"/>
    </location>
</feature>
<name>A0A918CF99_9ACTN</name>
<evidence type="ECO:0000313" key="3">
    <source>
        <dbReference type="Proteomes" id="UP000658320"/>
    </source>
</evidence>
<reference evidence="2" key="2">
    <citation type="submission" date="2020-09" db="EMBL/GenBank/DDBJ databases">
        <authorList>
            <person name="Sun Q."/>
            <person name="Ohkuma M."/>
        </authorList>
    </citation>
    <scope>NUCLEOTIDE SEQUENCE</scope>
    <source>
        <strain evidence="2">JCM 4346</strain>
    </source>
</reference>
<evidence type="ECO:0000313" key="2">
    <source>
        <dbReference type="EMBL" id="GGR18420.1"/>
    </source>
</evidence>
<sequence length="111" mass="11123">MHTVCTSSACAGGRWSRLSPARRSPSEEGASVSANQKRLIAFAFCVLTSLVLGFVSGLTAAVLGASPLESVSAGGGATVALTGIGVAALALFDFGDDGRSAPGERSVPVRR</sequence>
<proteinExistence type="predicted"/>
<evidence type="ECO:0000256" key="1">
    <source>
        <dbReference type="SAM" id="Phobius"/>
    </source>
</evidence>
<feature type="transmembrane region" description="Helical" evidence="1">
    <location>
        <begin position="71"/>
        <end position="92"/>
    </location>
</feature>
<gene>
    <name evidence="2" type="ORF">GCM10010251_38150</name>
</gene>
<protein>
    <submittedName>
        <fullName evidence="2">Uncharacterized protein</fullName>
    </submittedName>
</protein>
<keyword evidence="1" id="KW-0812">Transmembrane</keyword>
<keyword evidence="1" id="KW-1133">Transmembrane helix</keyword>
<organism evidence="2 3">
    <name type="scientific">Streptomyces aurantiogriseus</name>
    <dbReference type="NCBI Taxonomy" id="66870"/>
    <lineage>
        <taxon>Bacteria</taxon>
        <taxon>Bacillati</taxon>
        <taxon>Actinomycetota</taxon>
        <taxon>Actinomycetes</taxon>
        <taxon>Kitasatosporales</taxon>
        <taxon>Streptomycetaceae</taxon>
        <taxon>Streptomyces</taxon>
    </lineage>
</organism>
<dbReference type="Proteomes" id="UP000658320">
    <property type="component" value="Unassembled WGS sequence"/>
</dbReference>
<keyword evidence="3" id="KW-1185">Reference proteome</keyword>
<dbReference type="AlphaFoldDB" id="A0A918CF99"/>
<keyword evidence="1" id="KW-0472">Membrane</keyword>
<reference evidence="2" key="1">
    <citation type="journal article" date="2014" name="Int. J. Syst. Evol. Microbiol.">
        <title>Complete genome sequence of Corynebacterium casei LMG S-19264T (=DSM 44701T), isolated from a smear-ripened cheese.</title>
        <authorList>
            <consortium name="US DOE Joint Genome Institute (JGI-PGF)"/>
            <person name="Walter F."/>
            <person name="Albersmeier A."/>
            <person name="Kalinowski J."/>
            <person name="Ruckert C."/>
        </authorList>
    </citation>
    <scope>NUCLEOTIDE SEQUENCE</scope>
    <source>
        <strain evidence="2">JCM 4346</strain>
    </source>
</reference>